<accession>X0WZ70</accession>
<protein>
    <submittedName>
        <fullName evidence="2">Uncharacterized protein</fullName>
    </submittedName>
</protein>
<dbReference type="AlphaFoldDB" id="X0WZ70"/>
<reference evidence="2" key="1">
    <citation type="journal article" date="2014" name="Front. Microbiol.">
        <title>High frequency of phylogenetically diverse reductive dehalogenase-homologous genes in deep subseafloor sedimentary metagenomes.</title>
        <authorList>
            <person name="Kawai M."/>
            <person name="Futagami T."/>
            <person name="Toyoda A."/>
            <person name="Takaki Y."/>
            <person name="Nishi S."/>
            <person name="Hori S."/>
            <person name="Arai W."/>
            <person name="Tsubouchi T."/>
            <person name="Morono Y."/>
            <person name="Uchiyama I."/>
            <person name="Ito T."/>
            <person name="Fujiyama A."/>
            <person name="Inagaki F."/>
            <person name="Takami H."/>
        </authorList>
    </citation>
    <scope>NUCLEOTIDE SEQUENCE</scope>
    <source>
        <strain evidence="2">Expedition CK06-06</strain>
    </source>
</reference>
<comment type="caution">
    <text evidence="2">The sequence shown here is derived from an EMBL/GenBank/DDBJ whole genome shotgun (WGS) entry which is preliminary data.</text>
</comment>
<gene>
    <name evidence="2" type="ORF">S01H1_46993</name>
</gene>
<evidence type="ECO:0000313" key="2">
    <source>
        <dbReference type="EMBL" id="GAG18026.1"/>
    </source>
</evidence>
<name>X0WZ70_9ZZZZ</name>
<sequence length="47" mass="5279">MGGGYSKQAWKVQYASIERTLKKYGLTGGVRPYPGRKPTGKEKLYTK</sequence>
<organism evidence="2">
    <name type="scientific">marine sediment metagenome</name>
    <dbReference type="NCBI Taxonomy" id="412755"/>
    <lineage>
        <taxon>unclassified sequences</taxon>
        <taxon>metagenomes</taxon>
        <taxon>ecological metagenomes</taxon>
    </lineage>
</organism>
<evidence type="ECO:0000256" key="1">
    <source>
        <dbReference type="SAM" id="MobiDB-lite"/>
    </source>
</evidence>
<proteinExistence type="predicted"/>
<feature type="region of interest" description="Disordered" evidence="1">
    <location>
        <begin position="28"/>
        <end position="47"/>
    </location>
</feature>
<dbReference type="EMBL" id="BARS01030110">
    <property type="protein sequence ID" value="GAG18026.1"/>
    <property type="molecule type" value="Genomic_DNA"/>
</dbReference>